<dbReference type="PANTHER" id="PTHR37946">
    <property type="entry name" value="SLL1969 PROTEIN"/>
    <property type="match status" value="1"/>
</dbReference>
<reference evidence="3 4" key="1">
    <citation type="submission" date="2017-01" db="EMBL/GenBank/DDBJ databases">
        <authorList>
            <person name="Mah S.A."/>
            <person name="Swanson W.J."/>
            <person name="Moy G.W."/>
            <person name="Vacquier V.D."/>
        </authorList>
    </citation>
    <scope>NUCLEOTIDE SEQUENCE [LARGE SCALE GENOMIC DNA]</scope>
    <source>
        <strain evidence="3 4">ATCC 29606</strain>
    </source>
</reference>
<feature type="chain" id="PRO_5010173364" evidence="1">
    <location>
        <begin position="21"/>
        <end position="631"/>
    </location>
</feature>
<feature type="domain" description="AB hydrolase-1" evidence="2">
    <location>
        <begin position="346"/>
        <end position="613"/>
    </location>
</feature>
<organism evidence="3 4">
    <name type="scientific">Pseudomonas flexibilis</name>
    <dbReference type="NCBI Taxonomy" id="706570"/>
    <lineage>
        <taxon>Bacteria</taxon>
        <taxon>Pseudomonadati</taxon>
        <taxon>Pseudomonadota</taxon>
        <taxon>Gammaproteobacteria</taxon>
        <taxon>Pseudomonadales</taxon>
        <taxon>Pseudomonadaceae</taxon>
        <taxon>Pseudomonas</taxon>
    </lineage>
</organism>
<accession>A0A1N6UVB5</accession>
<gene>
    <name evidence="3" type="ORF">SAMN05421672_10917</name>
</gene>
<dbReference type="Gene3D" id="3.40.50.1820">
    <property type="entry name" value="alpha/beta hydrolase"/>
    <property type="match status" value="1"/>
</dbReference>
<keyword evidence="3" id="KW-0378">Hydrolase</keyword>
<evidence type="ECO:0000256" key="1">
    <source>
        <dbReference type="SAM" id="SignalP"/>
    </source>
</evidence>
<dbReference type="AlphaFoldDB" id="A0A1N6UVB5"/>
<keyword evidence="1" id="KW-0732">Signal</keyword>
<protein>
    <submittedName>
        <fullName evidence="3">Alpha/beta hydrolase family protein</fullName>
    </submittedName>
</protein>
<sequence length="631" mass="69678">MPTPLFACRLLLLPTLLLLAACAGVRVSALDTQDYMAQRRGDVLTTGRLSASVGVALQVTGIEADACEDQPPRCREALKVAEGLSDELRLSVLAELWLQEALRLDDARYEERVAAYLETARYAYAYLFLTGRTLEERALDDRQTQVRDYYNFAVQQAALLMFRHYQRTGSIAQPDRARRVGDWTVVEAFGNLPFDPRQSQPLELMPASELSFAGVRNQYRRDGLGAELVLGTARRVVDRHSATRSWSETPFIALTAVVTFPGDSLEAVLGTREAVISAYDPYRHASLPLAGRVIPLAANFTSAYGVWLARSGFAAQSLLTLIGKGEVLERPHVYLLQPYDPGRRTIVMLHGLASSPEAWINVANEVMGDEALRQNYQIWQVYYPTQVPLALNHQEIHDALQGALRHFDPEGTAPASRDMVLVGHSMGGVLAKLMVSRFDEGPWREYLVRQKLDGLAGVRLEHLARERLQPLPQVSRAVFIAAPHQGTPLAENFLARWASQLIRLPVSVVVRLNEMAQLLVDPTSAKPVVLTQGVTSIHNLASHNPLIQLGGRLPIAPSVRYHSIIGRNTPDQPLAESSDGIVPYASAHLPGAESERVIPGGHSVQETPQAIVELRRILRVHLAALRQLPAE</sequence>
<dbReference type="PANTHER" id="PTHR37946:SF1">
    <property type="entry name" value="SLL1969 PROTEIN"/>
    <property type="match status" value="1"/>
</dbReference>
<dbReference type="Proteomes" id="UP000186079">
    <property type="component" value="Unassembled WGS sequence"/>
</dbReference>
<evidence type="ECO:0000259" key="2">
    <source>
        <dbReference type="Pfam" id="PF12697"/>
    </source>
</evidence>
<dbReference type="RefSeq" id="WP_052199715.1">
    <property type="nucleotide sequence ID" value="NZ_FTMC01000009.1"/>
</dbReference>
<dbReference type="Pfam" id="PF12697">
    <property type="entry name" value="Abhydrolase_6"/>
    <property type="match status" value="1"/>
</dbReference>
<dbReference type="InterPro" id="IPR000073">
    <property type="entry name" value="AB_hydrolase_1"/>
</dbReference>
<dbReference type="GO" id="GO:0016787">
    <property type="term" value="F:hydrolase activity"/>
    <property type="evidence" value="ECO:0007669"/>
    <property type="project" value="UniProtKB-KW"/>
</dbReference>
<dbReference type="InterPro" id="IPR029058">
    <property type="entry name" value="AB_hydrolase_fold"/>
</dbReference>
<evidence type="ECO:0000313" key="4">
    <source>
        <dbReference type="Proteomes" id="UP000186079"/>
    </source>
</evidence>
<feature type="signal peptide" evidence="1">
    <location>
        <begin position="1"/>
        <end position="20"/>
    </location>
</feature>
<evidence type="ECO:0000313" key="3">
    <source>
        <dbReference type="EMBL" id="SIQ69605.1"/>
    </source>
</evidence>
<dbReference type="SUPFAM" id="SSF53474">
    <property type="entry name" value="alpha/beta-Hydrolases"/>
    <property type="match status" value="1"/>
</dbReference>
<proteinExistence type="predicted"/>
<name>A0A1N6UVB5_9PSED</name>
<dbReference type="EMBL" id="FTMC01000009">
    <property type="protein sequence ID" value="SIQ69605.1"/>
    <property type="molecule type" value="Genomic_DNA"/>
</dbReference>